<dbReference type="PANTHER" id="PTHR48038">
    <property type="entry name" value="RIBONUCLEOPROTEIN RB97D"/>
    <property type="match status" value="1"/>
</dbReference>
<feature type="region of interest" description="Disordered" evidence="3">
    <location>
        <begin position="136"/>
        <end position="230"/>
    </location>
</feature>
<evidence type="ECO:0000313" key="6">
    <source>
        <dbReference type="EMBL" id="KAJ8663888.1"/>
    </source>
</evidence>
<evidence type="ECO:0000256" key="2">
    <source>
        <dbReference type="PROSITE-ProRule" id="PRU00176"/>
    </source>
</evidence>
<dbReference type="GO" id="GO:0003723">
    <property type="term" value="F:RNA binding"/>
    <property type="evidence" value="ECO:0007669"/>
    <property type="project" value="UniProtKB-UniRule"/>
</dbReference>
<protein>
    <submittedName>
        <fullName evidence="6">Uncharacterized protein</fullName>
    </submittedName>
</protein>
<evidence type="ECO:0000256" key="1">
    <source>
        <dbReference type="PROSITE-ProRule" id="PRU00047"/>
    </source>
</evidence>
<feature type="domain" description="CCHC-type" evidence="5">
    <location>
        <begin position="129"/>
        <end position="145"/>
    </location>
</feature>
<dbReference type="Proteomes" id="UP001234581">
    <property type="component" value="Unassembled WGS sequence"/>
</dbReference>
<dbReference type="SMART" id="SM00360">
    <property type="entry name" value="RRM"/>
    <property type="match status" value="1"/>
</dbReference>
<keyword evidence="7" id="KW-1185">Reference proteome</keyword>
<gene>
    <name evidence="6" type="ORF">O0I10_000163</name>
</gene>
<keyword evidence="1" id="KW-0479">Metal-binding</keyword>
<feature type="compositionally biased region" description="Basic residues" evidence="3">
    <location>
        <begin position="157"/>
        <end position="200"/>
    </location>
</feature>
<dbReference type="PANTHER" id="PTHR48038:SF1">
    <property type="entry name" value="RIBONUCLEOPROTEIN RB97D"/>
    <property type="match status" value="1"/>
</dbReference>
<proteinExistence type="predicted"/>
<feature type="domain" description="CCHC-type" evidence="5">
    <location>
        <begin position="98"/>
        <end position="112"/>
    </location>
</feature>
<dbReference type="InterPro" id="IPR000504">
    <property type="entry name" value="RRM_dom"/>
</dbReference>
<accession>A0AAD8DJN3</accession>
<dbReference type="Gene3D" id="3.30.70.330">
    <property type="match status" value="1"/>
</dbReference>
<dbReference type="SUPFAM" id="SSF57756">
    <property type="entry name" value="Retrovirus zinc finger-like domains"/>
    <property type="match status" value="1"/>
</dbReference>
<dbReference type="PROSITE" id="PS50102">
    <property type="entry name" value="RRM"/>
    <property type="match status" value="1"/>
</dbReference>
<feature type="compositionally biased region" description="Basic and acidic residues" evidence="3">
    <location>
        <begin position="201"/>
        <end position="219"/>
    </location>
</feature>
<feature type="domain" description="RRM" evidence="4">
    <location>
        <begin position="13"/>
        <end position="83"/>
    </location>
</feature>
<evidence type="ECO:0000259" key="5">
    <source>
        <dbReference type="PROSITE" id="PS50158"/>
    </source>
</evidence>
<keyword evidence="1" id="KW-0862">Zinc</keyword>
<comment type="caution">
    <text evidence="6">The sequence shown here is derived from an EMBL/GenBank/DDBJ whole genome shotgun (WGS) entry which is preliminary data.</text>
</comment>
<evidence type="ECO:0000259" key="4">
    <source>
        <dbReference type="PROSITE" id="PS50102"/>
    </source>
</evidence>
<dbReference type="PROSITE" id="PS50158">
    <property type="entry name" value="ZF_CCHC"/>
    <property type="match status" value="2"/>
</dbReference>
<keyword evidence="1" id="KW-0863">Zinc-finger</keyword>
<dbReference type="Pfam" id="PF00098">
    <property type="entry name" value="zf-CCHC"/>
    <property type="match status" value="2"/>
</dbReference>
<evidence type="ECO:0000313" key="7">
    <source>
        <dbReference type="Proteomes" id="UP001234581"/>
    </source>
</evidence>
<keyword evidence="2" id="KW-0694">RNA-binding</keyword>
<dbReference type="RefSeq" id="XP_058348800.1">
    <property type="nucleotide sequence ID" value="XM_058480277.1"/>
</dbReference>
<dbReference type="Pfam" id="PF00076">
    <property type="entry name" value="RRM_1"/>
    <property type="match status" value="1"/>
</dbReference>
<dbReference type="InterPro" id="IPR035979">
    <property type="entry name" value="RBD_domain_sf"/>
</dbReference>
<dbReference type="SUPFAM" id="SSF54928">
    <property type="entry name" value="RNA-binding domain, RBD"/>
    <property type="match status" value="1"/>
</dbReference>
<evidence type="ECO:0000256" key="3">
    <source>
        <dbReference type="SAM" id="MobiDB-lite"/>
    </source>
</evidence>
<sequence>MSYYERDRPRGMRRLYVGNLNRYVRERDLDRMFSKLGRVRDLELMSSFAFIEYDDPRDAEDAIREFHGTRLEGDRIIVEFAKSRRGYENRRNDRFGERCYNCGEIGHISRECSLPKGSGERAMRFEENRCFECGQPGHRARDCPDRGAGGSGGGASSRRRSRSRSPSRRRDRSRSPRPRSRSPRQRSRSRSRSPARHSRRYSGEREDRSRYEPEDEQRYEGNGSGNADNY</sequence>
<dbReference type="EMBL" id="JARTCD010000001">
    <property type="protein sequence ID" value="KAJ8663888.1"/>
    <property type="molecule type" value="Genomic_DNA"/>
</dbReference>
<dbReference type="InterPro" id="IPR036875">
    <property type="entry name" value="Znf_CCHC_sf"/>
</dbReference>
<dbReference type="InterPro" id="IPR001878">
    <property type="entry name" value="Znf_CCHC"/>
</dbReference>
<dbReference type="SMART" id="SM00343">
    <property type="entry name" value="ZnF_C2HC"/>
    <property type="match status" value="2"/>
</dbReference>
<dbReference type="GO" id="GO:0008270">
    <property type="term" value="F:zinc ion binding"/>
    <property type="evidence" value="ECO:0007669"/>
    <property type="project" value="UniProtKB-KW"/>
</dbReference>
<organism evidence="6 7">
    <name type="scientific">Lichtheimia ornata</name>
    <dbReference type="NCBI Taxonomy" id="688661"/>
    <lineage>
        <taxon>Eukaryota</taxon>
        <taxon>Fungi</taxon>
        <taxon>Fungi incertae sedis</taxon>
        <taxon>Mucoromycota</taxon>
        <taxon>Mucoromycotina</taxon>
        <taxon>Mucoromycetes</taxon>
        <taxon>Mucorales</taxon>
        <taxon>Lichtheimiaceae</taxon>
        <taxon>Lichtheimia</taxon>
    </lineage>
</organism>
<dbReference type="GeneID" id="83207585"/>
<reference evidence="6 7" key="1">
    <citation type="submission" date="2023-03" db="EMBL/GenBank/DDBJ databases">
        <title>Genome sequence of Lichtheimia ornata CBS 291.66.</title>
        <authorList>
            <person name="Mohabir J.T."/>
            <person name="Shea T.P."/>
            <person name="Kurbessoian T."/>
            <person name="Berby B."/>
            <person name="Fontaine J."/>
            <person name="Livny J."/>
            <person name="Gnirke A."/>
            <person name="Stajich J.E."/>
            <person name="Cuomo C.A."/>
        </authorList>
    </citation>
    <scope>NUCLEOTIDE SEQUENCE [LARGE SCALE GENOMIC DNA]</scope>
    <source>
        <strain evidence="6">CBS 291.66</strain>
    </source>
</reference>
<dbReference type="InterPro" id="IPR012677">
    <property type="entry name" value="Nucleotide-bd_a/b_plait_sf"/>
</dbReference>
<dbReference type="AlphaFoldDB" id="A0AAD8DJN3"/>
<dbReference type="Gene3D" id="4.10.60.10">
    <property type="entry name" value="Zinc finger, CCHC-type"/>
    <property type="match status" value="2"/>
</dbReference>
<name>A0AAD8DJN3_9FUNG</name>